<gene>
    <name evidence="2" type="ORF">ACIGXA_30690</name>
</gene>
<comment type="caution">
    <text evidence="2">The sequence shown here is derived from an EMBL/GenBank/DDBJ whole genome shotgun (WGS) entry which is preliminary data.</text>
</comment>
<dbReference type="PANTHER" id="PTHR33164:SF95">
    <property type="entry name" value="TRANSCRIPTIONAL REGULATOR"/>
    <property type="match status" value="1"/>
</dbReference>
<accession>A0ABW8CEM9</accession>
<dbReference type="SUPFAM" id="SSF46785">
    <property type="entry name" value="Winged helix' DNA-binding domain"/>
    <property type="match status" value="1"/>
</dbReference>
<dbReference type="Proteomes" id="UP001614394">
    <property type="component" value="Unassembled WGS sequence"/>
</dbReference>
<keyword evidence="3" id="KW-1185">Reference proteome</keyword>
<organism evidence="2 3">
    <name type="scientific">Streptomyces fildesensis</name>
    <dbReference type="NCBI Taxonomy" id="375757"/>
    <lineage>
        <taxon>Bacteria</taxon>
        <taxon>Bacillati</taxon>
        <taxon>Actinomycetota</taxon>
        <taxon>Actinomycetes</taxon>
        <taxon>Kitasatosporales</taxon>
        <taxon>Streptomycetaceae</taxon>
        <taxon>Streptomyces</taxon>
    </lineage>
</organism>
<dbReference type="InterPro" id="IPR000835">
    <property type="entry name" value="HTH_MarR-typ"/>
</dbReference>
<dbReference type="RefSeq" id="WP_399655552.1">
    <property type="nucleotide sequence ID" value="NZ_JBITYG010000010.1"/>
</dbReference>
<dbReference type="Pfam" id="PF12802">
    <property type="entry name" value="MarR_2"/>
    <property type="match status" value="1"/>
</dbReference>
<dbReference type="InterPro" id="IPR036390">
    <property type="entry name" value="WH_DNA-bd_sf"/>
</dbReference>
<dbReference type="InterPro" id="IPR039422">
    <property type="entry name" value="MarR/SlyA-like"/>
</dbReference>
<proteinExistence type="predicted"/>
<feature type="domain" description="HTH marR-type" evidence="1">
    <location>
        <begin position="19"/>
        <end position="150"/>
    </location>
</feature>
<dbReference type="PANTHER" id="PTHR33164">
    <property type="entry name" value="TRANSCRIPTIONAL REGULATOR, MARR FAMILY"/>
    <property type="match status" value="1"/>
</dbReference>
<dbReference type="InterPro" id="IPR036388">
    <property type="entry name" value="WH-like_DNA-bd_sf"/>
</dbReference>
<dbReference type="SMART" id="SM00347">
    <property type="entry name" value="HTH_MARR"/>
    <property type="match status" value="1"/>
</dbReference>
<dbReference type="EMBL" id="JBITYG010000010">
    <property type="protein sequence ID" value="MFI9104890.1"/>
    <property type="molecule type" value="Genomic_DNA"/>
</dbReference>
<dbReference type="PRINTS" id="PR00598">
    <property type="entry name" value="HTHMARR"/>
</dbReference>
<protein>
    <submittedName>
        <fullName evidence="2">MarR family winged helix-turn-helix transcriptional regulator</fullName>
    </submittedName>
</protein>
<dbReference type="Gene3D" id="1.10.10.10">
    <property type="entry name" value="Winged helix-like DNA-binding domain superfamily/Winged helix DNA-binding domain"/>
    <property type="match status" value="1"/>
</dbReference>
<evidence type="ECO:0000313" key="2">
    <source>
        <dbReference type="EMBL" id="MFI9104890.1"/>
    </source>
</evidence>
<evidence type="ECO:0000313" key="3">
    <source>
        <dbReference type="Proteomes" id="UP001614394"/>
    </source>
</evidence>
<sequence length="171" mass="18552">MAPTATPDAPRPTPPTRSVPDLTFQLKHIAHVLTTELTAALAEIDSSPRLHCVLAHALPGELTQAQVAELADLDKTTMVVTMDELEKAGLAERRPSSTDRRARIISVTEAGVQHITDGLAIIDRIHSEVLGTLPEGERKVFAAALQRLTEGRLATPVESPRPVRRAREARI</sequence>
<reference evidence="2 3" key="1">
    <citation type="submission" date="2024-10" db="EMBL/GenBank/DDBJ databases">
        <title>The Natural Products Discovery Center: Release of the First 8490 Sequenced Strains for Exploring Actinobacteria Biosynthetic Diversity.</title>
        <authorList>
            <person name="Kalkreuter E."/>
            <person name="Kautsar S.A."/>
            <person name="Yang D."/>
            <person name="Bader C.D."/>
            <person name="Teijaro C.N."/>
            <person name="Fluegel L."/>
            <person name="Davis C.M."/>
            <person name="Simpson J.R."/>
            <person name="Lauterbach L."/>
            <person name="Steele A.D."/>
            <person name="Gui C."/>
            <person name="Meng S."/>
            <person name="Li G."/>
            <person name="Viehrig K."/>
            <person name="Ye F."/>
            <person name="Su P."/>
            <person name="Kiefer A.F."/>
            <person name="Nichols A."/>
            <person name="Cepeda A.J."/>
            <person name="Yan W."/>
            <person name="Fan B."/>
            <person name="Jiang Y."/>
            <person name="Adhikari A."/>
            <person name="Zheng C.-J."/>
            <person name="Schuster L."/>
            <person name="Cowan T.M."/>
            <person name="Smanski M.J."/>
            <person name="Chevrette M.G."/>
            <person name="De Carvalho L.P.S."/>
            <person name="Shen B."/>
        </authorList>
    </citation>
    <scope>NUCLEOTIDE SEQUENCE [LARGE SCALE GENOMIC DNA]</scope>
    <source>
        <strain evidence="2 3">NPDC053399</strain>
    </source>
</reference>
<evidence type="ECO:0000259" key="1">
    <source>
        <dbReference type="PROSITE" id="PS50995"/>
    </source>
</evidence>
<dbReference type="PROSITE" id="PS50995">
    <property type="entry name" value="HTH_MARR_2"/>
    <property type="match status" value="1"/>
</dbReference>
<name>A0ABW8CEM9_9ACTN</name>